<organism evidence="2 3">
    <name type="scientific">Helianthus annuus</name>
    <name type="common">Common sunflower</name>
    <dbReference type="NCBI Taxonomy" id="4232"/>
    <lineage>
        <taxon>Eukaryota</taxon>
        <taxon>Viridiplantae</taxon>
        <taxon>Streptophyta</taxon>
        <taxon>Embryophyta</taxon>
        <taxon>Tracheophyta</taxon>
        <taxon>Spermatophyta</taxon>
        <taxon>Magnoliopsida</taxon>
        <taxon>eudicotyledons</taxon>
        <taxon>Gunneridae</taxon>
        <taxon>Pentapetalae</taxon>
        <taxon>asterids</taxon>
        <taxon>campanulids</taxon>
        <taxon>Asterales</taxon>
        <taxon>Asteraceae</taxon>
        <taxon>Asteroideae</taxon>
        <taxon>Heliantheae alliance</taxon>
        <taxon>Heliantheae</taxon>
        <taxon>Helianthus</taxon>
    </lineage>
</organism>
<dbReference type="AlphaFoldDB" id="A0A251TN01"/>
<dbReference type="InParanoid" id="A0A251TN01"/>
<gene>
    <name evidence="2" type="ORF">HannXRQ_Chr10g0306261</name>
</gene>
<evidence type="ECO:0000256" key="1">
    <source>
        <dbReference type="SAM" id="MobiDB-lite"/>
    </source>
</evidence>
<dbReference type="EMBL" id="CM007899">
    <property type="protein sequence ID" value="OTG12123.1"/>
    <property type="molecule type" value="Genomic_DNA"/>
</dbReference>
<sequence>MDLNTRSPSPNKYMWRHGINNMSTDSSTEASGSKVSMEPMLELGRSRNCTGLSLCD</sequence>
<keyword evidence="3" id="KW-1185">Reference proteome</keyword>
<dbReference type="Proteomes" id="UP000215914">
    <property type="component" value="Chromosome 10"/>
</dbReference>
<accession>A0A251TN01</accession>
<evidence type="ECO:0000313" key="3">
    <source>
        <dbReference type="Proteomes" id="UP000215914"/>
    </source>
</evidence>
<protein>
    <submittedName>
        <fullName evidence="2">Uncharacterized protein</fullName>
    </submittedName>
</protein>
<feature type="compositionally biased region" description="Polar residues" evidence="1">
    <location>
        <begin position="1"/>
        <end position="10"/>
    </location>
</feature>
<evidence type="ECO:0000313" key="2">
    <source>
        <dbReference type="EMBL" id="OTG12123.1"/>
    </source>
</evidence>
<feature type="region of interest" description="Disordered" evidence="1">
    <location>
        <begin position="1"/>
        <end position="39"/>
    </location>
</feature>
<name>A0A251TN01_HELAN</name>
<proteinExistence type="predicted"/>
<reference evidence="3" key="1">
    <citation type="journal article" date="2017" name="Nature">
        <title>The sunflower genome provides insights into oil metabolism, flowering and Asterid evolution.</title>
        <authorList>
            <person name="Badouin H."/>
            <person name="Gouzy J."/>
            <person name="Grassa C.J."/>
            <person name="Murat F."/>
            <person name="Staton S.E."/>
            <person name="Cottret L."/>
            <person name="Lelandais-Briere C."/>
            <person name="Owens G.L."/>
            <person name="Carrere S."/>
            <person name="Mayjonade B."/>
            <person name="Legrand L."/>
            <person name="Gill N."/>
            <person name="Kane N.C."/>
            <person name="Bowers J.E."/>
            <person name="Hubner S."/>
            <person name="Bellec A."/>
            <person name="Berard A."/>
            <person name="Berges H."/>
            <person name="Blanchet N."/>
            <person name="Boniface M.C."/>
            <person name="Brunel D."/>
            <person name="Catrice O."/>
            <person name="Chaidir N."/>
            <person name="Claudel C."/>
            <person name="Donnadieu C."/>
            <person name="Faraut T."/>
            <person name="Fievet G."/>
            <person name="Helmstetter N."/>
            <person name="King M."/>
            <person name="Knapp S.J."/>
            <person name="Lai Z."/>
            <person name="Le Paslier M.C."/>
            <person name="Lippi Y."/>
            <person name="Lorenzon L."/>
            <person name="Mandel J.R."/>
            <person name="Marage G."/>
            <person name="Marchand G."/>
            <person name="Marquand E."/>
            <person name="Bret-Mestries E."/>
            <person name="Morien E."/>
            <person name="Nambeesan S."/>
            <person name="Nguyen T."/>
            <person name="Pegot-Espagnet P."/>
            <person name="Pouilly N."/>
            <person name="Raftis F."/>
            <person name="Sallet E."/>
            <person name="Schiex T."/>
            <person name="Thomas J."/>
            <person name="Vandecasteele C."/>
            <person name="Vares D."/>
            <person name="Vear F."/>
            <person name="Vautrin S."/>
            <person name="Crespi M."/>
            <person name="Mangin B."/>
            <person name="Burke J.M."/>
            <person name="Salse J."/>
            <person name="Munos S."/>
            <person name="Vincourt P."/>
            <person name="Rieseberg L.H."/>
            <person name="Langlade N.B."/>
        </authorList>
    </citation>
    <scope>NUCLEOTIDE SEQUENCE [LARGE SCALE GENOMIC DNA]</scope>
    <source>
        <strain evidence="3">cv. SF193</strain>
    </source>
</reference>
<feature type="compositionally biased region" description="Polar residues" evidence="1">
    <location>
        <begin position="20"/>
        <end position="34"/>
    </location>
</feature>